<dbReference type="Proteomes" id="UP000494216">
    <property type="component" value="Unassembled WGS sequence"/>
</dbReference>
<dbReference type="AlphaFoldDB" id="A0A8S0WSH7"/>
<gene>
    <name evidence="1" type="ORF">METHB2_80088</name>
</gene>
<sequence length="95" mass="11051">MIKFEWETTKAASNQKKHGVSFEEAKSVFYDEFAVQFYDDGHSEEEHRFLMLGFSCESRILLVCHCERESGNTIRIISARKATKRECSHYKGNVP</sequence>
<evidence type="ECO:0000313" key="1">
    <source>
        <dbReference type="EMBL" id="CAA9892771.1"/>
    </source>
</evidence>
<dbReference type="InterPro" id="IPR007460">
    <property type="entry name" value="BrnT_toxin"/>
</dbReference>
<dbReference type="Gene3D" id="3.10.450.530">
    <property type="entry name" value="Ribonuclease toxin, BrnT, of type II toxin-antitoxin system"/>
    <property type="match status" value="1"/>
</dbReference>
<organism evidence="1 2">
    <name type="scientific">Candidatus Methylobacter favarea</name>
    <dbReference type="NCBI Taxonomy" id="2707345"/>
    <lineage>
        <taxon>Bacteria</taxon>
        <taxon>Pseudomonadati</taxon>
        <taxon>Pseudomonadota</taxon>
        <taxon>Gammaproteobacteria</taxon>
        <taxon>Methylococcales</taxon>
        <taxon>Methylococcaceae</taxon>
        <taxon>Methylobacter</taxon>
    </lineage>
</organism>
<accession>A0A8S0WSH7</accession>
<proteinExistence type="predicted"/>
<dbReference type="InterPro" id="IPR038573">
    <property type="entry name" value="BrnT_sf"/>
</dbReference>
<comment type="caution">
    <text evidence="1">The sequence shown here is derived from an EMBL/GenBank/DDBJ whole genome shotgun (WGS) entry which is preliminary data.</text>
</comment>
<dbReference type="RefSeq" id="WP_174627501.1">
    <property type="nucleotide sequence ID" value="NZ_CADCXN010000113.1"/>
</dbReference>
<dbReference type="EMBL" id="CADCXN010000113">
    <property type="protein sequence ID" value="CAA9892771.1"/>
    <property type="molecule type" value="Genomic_DNA"/>
</dbReference>
<reference evidence="1 2" key="1">
    <citation type="submission" date="2020-02" db="EMBL/GenBank/DDBJ databases">
        <authorList>
            <person name="Hogendoorn C."/>
        </authorList>
    </citation>
    <scope>NUCLEOTIDE SEQUENCE [LARGE SCALE GENOMIC DNA]</scope>
    <source>
        <strain evidence="1">METHB21</strain>
    </source>
</reference>
<protein>
    <submittedName>
        <fullName evidence="1">BrnT family toxin</fullName>
    </submittedName>
</protein>
<keyword evidence="2" id="KW-1185">Reference proteome</keyword>
<evidence type="ECO:0000313" key="2">
    <source>
        <dbReference type="Proteomes" id="UP000494216"/>
    </source>
</evidence>
<name>A0A8S0WSH7_9GAMM</name>
<dbReference type="Pfam" id="PF04365">
    <property type="entry name" value="BrnT_toxin"/>
    <property type="match status" value="1"/>
</dbReference>